<dbReference type="PROSITE" id="PS50995">
    <property type="entry name" value="HTH_MARR_2"/>
    <property type="match status" value="1"/>
</dbReference>
<dbReference type="PANTHER" id="PTHR33164">
    <property type="entry name" value="TRANSCRIPTIONAL REGULATOR, MARR FAMILY"/>
    <property type="match status" value="1"/>
</dbReference>
<dbReference type="Proteomes" id="UP001164712">
    <property type="component" value="Chromosome"/>
</dbReference>
<dbReference type="InterPro" id="IPR036388">
    <property type="entry name" value="WH-like_DNA-bd_sf"/>
</dbReference>
<keyword evidence="3" id="KW-1185">Reference proteome</keyword>
<dbReference type="Pfam" id="PF12802">
    <property type="entry name" value="MarR_2"/>
    <property type="match status" value="1"/>
</dbReference>
<reference evidence="2" key="1">
    <citation type="submission" date="2022-12" db="EMBL/GenBank/DDBJ databases">
        <title>Complete genome sequence of an Australian strain of Rouxiella badensis DAR84756 and resolution of the R. badensis DSM100043 and R. chamberiensis DSM28324 genomes.</title>
        <authorList>
            <person name="Paul S."/>
            <person name="Anderson P.J."/>
            <person name="Maynard G."/>
            <person name="Dyall-Smith M."/>
            <person name="Kudinha T."/>
        </authorList>
    </citation>
    <scope>NUCLEOTIDE SEQUENCE</scope>
    <source>
        <strain evidence="2">DSM 28324</strain>
    </source>
</reference>
<protein>
    <submittedName>
        <fullName evidence="2">MarR family transcriptional regulator</fullName>
    </submittedName>
</protein>
<gene>
    <name evidence="2" type="ORF">O1V66_07415</name>
</gene>
<evidence type="ECO:0000313" key="3">
    <source>
        <dbReference type="Proteomes" id="UP001164712"/>
    </source>
</evidence>
<dbReference type="PANTHER" id="PTHR33164:SF57">
    <property type="entry name" value="MARR-FAMILY TRANSCRIPTIONAL REGULATOR"/>
    <property type="match status" value="1"/>
</dbReference>
<dbReference type="RefSeq" id="WP_241481400.1">
    <property type="nucleotide sequence ID" value="NZ_CP114058.1"/>
</dbReference>
<dbReference type="InterPro" id="IPR000835">
    <property type="entry name" value="HTH_MarR-typ"/>
</dbReference>
<dbReference type="SUPFAM" id="SSF46785">
    <property type="entry name" value="Winged helix' DNA-binding domain"/>
    <property type="match status" value="1"/>
</dbReference>
<dbReference type="Gene3D" id="1.10.10.10">
    <property type="entry name" value="Winged helix-like DNA-binding domain superfamily/Winged helix DNA-binding domain"/>
    <property type="match status" value="1"/>
</dbReference>
<proteinExistence type="predicted"/>
<dbReference type="PRINTS" id="PR00598">
    <property type="entry name" value="HTHMARR"/>
</dbReference>
<dbReference type="SMART" id="SM00347">
    <property type="entry name" value="HTH_MARR"/>
    <property type="match status" value="1"/>
</dbReference>
<feature type="domain" description="HTH marR-type" evidence="1">
    <location>
        <begin position="1"/>
        <end position="126"/>
    </location>
</feature>
<evidence type="ECO:0000313" key="2">
    <source>
        <dbReference type="EMBL" id="WAT02419.1"/>
    </source>
</evidence>
<evidence type="ECO:0000259" key="1">
    <source>
        <dbReference type="PROSITE" id="PS50995"/>
    </source>
</evidence>
<organism evidence="2 3">
    <name type="scientific">Rouxiella chamberiensis</name>
    <dbReference type="NCBI Taxonomy" id="1513468"/>
    <lineage>
        <taxon>Bacteria</taxon>
        <taxon>Pseudomonadati</taxon>
        <taxon>Pseudomonadota</taxon>
        <taxon>Gammaproteobacteria</taxon>
        <taxon>Enterobacterales</taxon>
        <taxon>Yersiniaceae</taxon>
        <taxon>Rouxiella</taxon>
    </lineage>
</organism>
<accession>A0ABY7HSP0</accession>
<dbReference type="EMBL" id="CP114058">
    <property type="protein sequence ID" value="WAT02419.1"/>
    <property type="molecule type" value="Genomic_DNA"/>
</dbReference>
<dbReference type="InterPro" id="IPR039422">
    <property type="entry name" value="MarR/SlyA-like"/>
</dbReference>
<sequence length="147" mass="16870">MIMHRYRARQFEMLRDGHYDITHMEAKVLSYVGRFPGATQGDLSRFMERDKAQLARLIKGLRDKALLISDIDPQDRRSTRLTLTDEGAHIRNIMKCEGQRLTQLGISGLSDAEHQQLLSLVRRVYKNFDPETSDSPGDDATQVIKIL</sequence>
<dbReference type="InterPro" id="IPR036390">
    <property type="entry name" value="WH_DNA-bd_sf"/>
</dbReference>
<name>A0ABY7HSP0_9GAMM</name>